<evidence type="ECO:0000256" key="1">
    <source>
        <dbReference type="SAM" id="MobiDB-lite"/>
    </source>
</evidence>
<gene>
    <name evidence="2" type="ORF">UFOPK2289_00187</name>
    <name evidence="3" type="ORF">UFOPK3346_00335</name>
    <name evidence="4" type="ORF">UFOPK3670_00135</name>
    <name evidence="5" type="ORF">UFOPK4308_00362</name>
</gene>
<dbReference type="Gene3D" id="2.115.10.20">
    <property type="entry name" value="Glycosyl hydrolase domain, family 43"/>
    <property type="match status" value="1"/>
</dbReference>
<protein>
    <submittedName>
        <fullName evidence="4">Unannotated protein</fullName>
    </submittedName>
</protein>
<reference evidence="4" key="1">
    <citation type="submission" date="2020-05" db="EMBL/GenBank/DDBJ databases">
        <authorList>
            <person name="Chiriac C."/>
            <person name="Salcher M."/>
            <person name="Ghai R."/>
            <person name="Kavagutti S V."/>
        </authorList>
    </citation>
    <scope>NUCLEOTIDE SEQUENCE</scope>
</reference>
<dbReference type="EMBL" id="CAFBMV010000001">
    <property type="protein sequence ID" value="CAB4912513.1"/>
    <property type="molecule type" value="Genomic_DNA"/>
</dbReference>
<evidence type="ECO:0000313" key="2">
    <source>
        <dbReference type="EMBL" id="CAB4656997.1"/>
    </source>
</evidence>
<dbReference type="InterPro" id="IPR023296">
    <property type="entry name" value="Glyco_hydro_beta-prop_sf"/>
</dbReference>
<organism evidence="4">
    <name type="scientific">freshwater metagenome</name>
    <dbReference type="NCBI Taxonomy" id="449393"/>
    <lineage>
        <taxon>unclassified sequences</taxon>
        <taxon>metagenomes</taxon>
        <taxon>ecological metagenomes</taxon>
    </lineage>
</organism>
<evidence type="ECO:0000313" key="4">
    <source>
        <dbReference type="EMBL" id="CAB4912513.1"/>
    </source>
</evidence>
<dbReference type="CDD" id="cd15482">
    <property type="entry name" value="Sialidase_non-viral"/>
    <property type="match status" value="1"/>
</dbReference>
<dbReference type="EMBL" id="CAEZWT010000003">
    <property type="protein sequence ID" value="CAB4656997.1"/>
    <property type="molecule type" value="Genomic_DNA"/>
</dbReference>
<dbReference type="SUPFAM" id="SSF50939">
    <property type="entry name" value="Sialidases"/>
    <property type="match status" value="1"/>
</dbReference>
<dbReference type="InterPro" id="IPR036278">
    <property type="entry name" value="Sialidase_sf"/>
</dbReference>
<accession>A0A6J7H6Y9</accession>
<evidence type="ECO:0000313" key="5">
    <source>
        <dbReference type="EMBL" id="CAB5054786.1"/>
    </source>
</evidence>
<dbReference type="EMBL" id="CAFBQL010000002">
    <property type="protein sequence ID" value="CAB5054786.1"/>
    <property type="molecule type" value="Genomic_DNA"/>
</dbReference>
<feature type="compositionally biased region" description="Polar residues" evidence="1">
    <location>
        <begin position="91"/>
        <end position="101"/>
    </location>
</feature>
<feature type="region of interest" description="Disordered" evidence="1">
    <location>
        <begin position="61"/>
        <end position="147"/>
    </location>
</feature>
<sequence length="512" mass="52839">MKSSSLKVLSIATALALFSYPIAQGAANTPGSKCTKVGALAKSGATPVKCVKSGKKSIWQKIVTPKPKASTPATTATTQPSTNPSPSATPENSQNPQESNQPPMPGNPCSLEGEVQKVGTGSIACTGGTWQPVNNGNNSGGPGNTTAETKEITQWGYLSSITSGNGLGNVSDAALVEVSPGTIRVYFKNGNDTQSHLSGFDNFIHSALSTDSGKTWTVESGVRMQVTSPVEVLPKTGGGFQAWGWAHSPSGDSMYYAESADGLTFTPITIAGLDISKCKTSSGAAMGPLGDPAIVKLANGTWLLHAQGFGVGNTGPTFARWACVATSTDGKNWTPVQSLSYGGNPDVETNPNIYMNKSGQVEWMWPSPLGVITKLGDGSTYGDSITYIKAGDPERLDLSDGTELFAMGGFDDRAGGVITFAKRLSNSYNVSSLMGGPSSGGSPNSKLTWKVSGTSEAQITVWNFCLNKKVSDISGATVAMTTVSGSVTVIATDPANTHSCVGILVGPEKIIG</sequence>
<feature type="compositionally biased region" description="Low complexity" evidence="1">
    <location>
        <begin position="64"/>
        <end position="90"/>
    </location>
</feature>
<evidence type="ECO:0000313" key="3">
    <source>
        <dbReference type="EMBL" id="CAB4858572.1"/>
    </source>
</evidence>
<dbReference type="EMBL" id="CAFBLE010000002">
    <property type="protein sequence ID" value="CAB4858572.1"/>
    <property type="molecule type" value="Genomic_DNA"/>
</dbReference>
<name>A0A6J7H6Y9_9ZZZZ</name>
<proteinExistence type="predicted"/>
<dbReference type="AlphaFoldDB" id="A0A6J7H6Y9"/>